<dbReference type="HOGENOM" id="CLU_068434_0_0_10"/>
<dbReference type="Pfam" id="PF17145">
    <property type="entry name" value="DUF5119"/>
    <property type="match status" value="1"/>
</dbReference>
<evidence type="ECO:0000313" key="1">
    <source>
        <dbReference type="EMBL" id="EGF58343.1"/>
    </source>
</evidence>
<dbReference type="AlphaFoldDB" id="F3PRL2"/>
<dbReference type="PROSITE" id="PS51257">
    <property type="entry name" value="PROKAR_LIPOPROTEIN"/>
    <property type="match status" value="1"/>
</dbReference>
<dbReference type="InterPro" id="IPR033410">
    <property type="entry name" value="DUF5119"/>
</dbReference>
<sequence length="346" mass="38869">MKTLIMKNNKRKMKNILLPALIVLLMTGCRKDLCYNHDEHGTDIRADVKATWECEWERSDDFDWEIHWPDCSCGYDELRPEVANGIRAVIYDTEGTAYTERNLKSEGGILPMTEGMHSILFYNNDTEYIVFEDLPSSATATATTRTRTRSTFANTEAHDGERTVNEPDMLFGHYIEEHDAQRTAEPTALPITMHPLVYTYMVRYEFSHGLEYVALARGGMAGMAESVYLQDGHTGETTATVLYDCVLTGYGTEAHVQTFGIPNYPGDGYTRADQTYTLNLEVCLKNGKLLNYNFDITDQLEDQPRGGVITVTGIEVSDKDGTEGGSGFNPDIDGWGEYEDIPMPIL</sequence>
<name>F3PRL2_9BACE</name>
<accession>F3PRL2</accession>
<keyword evidence="2" id="KW-1185">Reference proteome</keyword>
<protein>
    <submittedName>
        <fullName evidence="1">Conserved domain protein</fullName>
    </submittedName>
</protein>
<comment type="caution">
    <text evidence="1">The sequence shown here is derived from an EMBL/GenBank/DDBJ whole genome shotgun (WGS) entry which is preliminary data.</text>
</comment>
<reference evidence="1 2" key="1">
    <citation type="submission" date="2011-02" db="EMBL/GenBank/DDBJ databases">
        <authorList>
            <person name="Weinstock G."/>
            <person name="Sodergren E."/>
            <person name="Clifton S."/>
            <person name="Fulton L."/>
            <person name="Fulton B."/>
            <person name="Courtney L."/>
            <person name="Fronick C."/>
            <person name="Harrison M."/>
            <person name="Strong C."/>
            <person name="Farmer C."/>
            <person name="Delahaunty K."/>
            <person name="Markovic C."/>
            <person name="Hall O."/>
            <person name="Minx P."/>
            <person name="Tomlinson C."/>
            <person name="Mitreva M."/>
            <person name="Hou S."/>
            <person name="Chen J."/>
            <person name="Wollam A."/>
            <person name="Pepin K.H."/>
            <person name="Johnson M."/>
            <person name="Bhonagiri V."/>
            <person name="Zhang X."/>
            <person name="Suruliraj S."/>
            <person name="Warren W."/>
            <person name="Chinwalla A."/>
            <person name="Mardis E.R."/>
            <person name="Wilson R.K."/>
        </authorList>
    </citation>
    <scope>NUCLEOTIDE SEQUENCE [LARGE SCALE GENOMIC DNA]</scope>
    <source>
        <strain evidence="1 2">YIT 12057</strain>
    </source>
</reference>
<dbReference type="EMBL" id="AFBN01000024">
    <property type="protein sequence ID" value="EGF58343.1"/>
    <property type="molecule type" value="Genomic_DNA"/>
</dbReference>
<dbReference type="eggNOG" id="ENOG502Z8A5">
    <property type="taxonomic scope" value="Bacteria"/>
</dbReference>
<organism evidence="1 2">
    <name type="scientific">Bacteroides fluxus YIT 12057</name>
    <dbReference type="NCBI Taxonomy" id="763034"/>
    <lineage>
        <taxon>Bacteria</taxon>
        <taxon>Pseudomonadati</taxon>
        <taxon>Bacteroidota</taxon>
        <taxon>Bacteroidia</taxon>
        <taxon>Bacteroidales</taxon>
        <taxon>Bacteroidaceae</taxon>
        <taxon>Bacteroides</taxon>
    </lineage>
</organism>
<proteinExistence type="predicted"/>
<evidence type="ECO:0000313" key="2">
    <source>
        <dbReference type="Proteomes" id="UP000003416"/>
    </source>
</evidence>
<dbReference type="STRING" id="763034.HMPREF9446_01363"/>
<dbReference type="Proteomes" id="UP000003416">
    <property type="component" value="Unassembled WGS sequence"/>
</dbReference>
<gene>
    <name evidence="1" type="ORF">HMPREF9446_01363</name>
</gene>